<keyword evidence="3" id="KW-1185">Reference proteome</keyword>
<feature type="transmembrane region" description="Helical" evidence="1">
    <location>
        <begin position="76"/>
        <end position="96"/>
    </location>
</feature>
<sequence>MTHKTQLRLFSLITLIIAWAPVIISSIEYLLLPTNAFTPSKEAVILLFLLVTSPIALFSTLLCIIFYLISTDRPQALLSQLFILWSPTLVTAVSWLSHKFSANPSTVLITPLILYLAVIAMLLSIAFLFIRRKNQ</sequence>
<gene>
    <name evidence="2" type="ORF">BGC07_01095</name>
</gene>
<comment type="caution">
    <text evidence="2">The sequence shown here is derived from an EMBL/GenBank/DDBJ whole genome shotgun (WGS) entry which is preliminary data.</text>
</comment>
<dbReference type="RefSeq" id="WP_069311630.1">
    <property type="nucleotide sequence ID" value="NZ_MDTU01000001.1"/>
</dbReference>
<keyword evidence="1" id="KW-0472">Membrane</keyword>
<keyword evidence="1" id="KW-0812">Transmembrane</keyword>
<name>A0ABX3A2G6_9GAMM</name>
<dbReference type="EMBL" id="MDTU01000001">
    <property type="protein sequence ID" value="ODN41828.1"/>
    <property type="molecule type" value="Genomic_DNA"/>
</dbReference>
<accession>A0ABX3A2G6</accession>
<feature type="transmembrane region" description="Helical" evidence="1">
    <location>
        <begin position="108"/>
        <end position="130"/>
    </location>
</feature>
<feature type="transmembrane region" description="Helical" evidence="1">
    <location>
        <begin position="44"/>
        <end position="69"/>
    </location>
</feature>
<feature type="transmembrane region" description="Helical" evidence="1">
    <location>
        <begin position="12"/>
        <end position="32"/>
    </location>
</feature>
<dbReference type="Proteomes" id="UP000094329">
    <property type="component" value="Unassembled WGS sequence"/>
</dbReference>
<evidence type="ECO:0000313" key="3">
    <source>
        <dbReference type="Proteomes" id="UP000094329"/>
    </source>
</evidence>
<reference evidence="2 3" key="1">
    <citation type="submission" date="2016-08" db="EMBL/GenBank/DDBJ databases">
        <title>Draft genome sequence of Candidatus Piscirickettsia litoralis, from seawater.</title>
        <authorList>
            <person name="Wan X."/>
            <person name="Lee A.J."/>
            <person name="Hou S."/>
            <person name="Donachie S.P."/>
        </authorList>
    </citation>
    <scope>NUCLEOTIDE SEQUENCE [LARGE SCALE GENOMIC DNA]</scope>
    <source>
        <strain evidence="2 3">Y2</strain>
    </source>
</reference>
<evidence type="ECO:0000313" key="2">
    <source>
        <dbReference type="EMBL" id="ODN41828.1"/>
    </source>
</evidence>
<proteinExistence type="predicted"/>
<evidence type="ECO:0000256" key="1">
    <source>
        <dbReference type="SAM" id="Phobius"/>
    </source>
</evidence>
<keyword evidence="1" id="KW-1133">Transmembrane helix</keyword>
<organism evidence="2 3">
    <name type="scientific">Piscirickettsia litoralis</name>
    <dbReference type="NCBI Taxonomy" id="1891921"/>
    <lineage>
        <taxon>Bacteria</taxon>
        <taxon>Pseudomonadati</taxon>
        <taxon>Pseudomonadota</taxon>
        <taxon>Gammaproteobacteria</taxon>
        <taxon>Thiotrichales</taxon>
        <taxon>Piscirickettsiaceae</taxon>
        <taxon>Piscirickettsia</taxon>
    </lineage>
</organism>
<protein>
    <submittedName>
        <fullName evidence="2">Uncharacterized protein</fullName>
    </submittedName>
</protein>